<evidence type="ECO:0000313" key="5">
    <source>
        <dbReference type="EMBL" id="CAE6471631.1"/>
    </source>
</evidence>
<evidence type="ECO:0000259" key="4">
    <source>
        <dbReference type="Pfam" id="PF00264"/>
    </source>
</evidence>
<dbReference type="PANTHER" id="PTHR11474:SF126">
    <property type="entry name" value="TYROSINASE-LIKE PROTEIN TYR-1-RELATED"/>
    <property type="match status" value="1"/>
</dbReference>
<dbReference type="SUPFAM" id="SSF48056">
    <property type="entry name" value="Di-copper centre-containing domain"/>
    <property type="match status" value="1"/>
</dbReference>
<dbReference type="Pfam" id="PF00264">
    <property type="entry name" value="Tyrosinase"/>
    <property type="match status" value="1"/>
</dbReference>
<dbReference type="GO" id="GO:0016491">
    <property type="term" value="F:oxidoreductase activity"/>
    <property type="evidence" value="ECO:0007669"/>
    <property type="project" value="InterPro"/>
</dbReference>
<dbReference type="InterPro" id="IPR002227">
    <property type="entry name" value="Tyrosinase_Cu-bd"/>
</dbReference>
<dbReference type="InterPro" id="IPR050316">
    <property type="entry name" value="Tyrosinase/Hemocyanin"/>
</dbReference>
<dbReference type="Gene3D" id="1.10.1280.10">
    <property type="entry name" value="Di-copper center containing domain from catechol oxidase"/>
    <property type="match status" value="1"/>
</dbReference>
<dbReference type="AlphaFoldDB" id="A0A8H3C2J4"/>
<feature type="signal peptide" evidence="3">
    <location>
        <begin position="1"/>
        <end position="44"/>
    </location>
</feature>
<proteinExistence type="predicted"/>
<accession>A0A8H3C2J4</accession>
<dbReference type="Proteomes" id="UP000663861">
    <property type="component" value="Unassembled WGS sequence"/>
</dbReference>
<dbReference type="GO" id="GO:0046872">
    <property type="term" value="F:metal ion binding"/>
    <property type="evidence" value="ECO:0007669"/>
    <property type="project" value="UniProtKB-KW"/>
</dbReference>
<name>A0A8H3C2J4_9AGAM</name>
<dbReference type="PRINTS" id="PR00092">
    <property type="entry name" value="TYROSINASE"/>
</dbReference>
<comment type="caution">
    <text evidence="5">The sequence shown here is derived from an EMBL/GenBank/DDBJ whole genome shotgun (WGS) entry which is preliminary data.</text>
</comment>
<protein>
    <recommendedName>
        <fullName evidence="4">Tyrosinase copper-binding domain-containing protein</fullName>
    </recommendedName>
</protein>
<keyword evidence="2" id="KW-0186">Copper</keyword>
<sequence length="348" mass="40167">MSQDSIGLGICLLHPHTTVTPSTTPLTMLTFWVTLLAFLPATLSAPVAGKTKSASKCTNPVVRKEWRSLSQGQRDNFHKAVKCLQDQPSRLGVEESQNLFDDFSYVHYTINRTIHHVSSFFPWHRYFIILREEAMAECGYSDPMPYWDWTRDSTVDTFKNSEIFDNEKGFGGSGSGKTDWADGLCVEEGPYAGLQVNYPEPHCLTRRFNFTGNVVENWTKSVVDEIMRYDNYLEFWNNTERLPHDNLHRTISGDMRRQYSPNEPLFFLHHTQIDRLWTIWQGRNETRLHDYAGNTAQNATANTASLSDELFTLEYAPKRDVDDFMDTLSNGLCYTYDDAGDWRYEDDN</sequence>
<dbReference type="EMBL" id="CAJMWY010001613">
    <property type="protein sequence ID" value="CAE6471631.1"/>
    <property type="molecule type" value="Genomic_DNA"/>
</dbReference>
<feature type="chain" id="PRO_5034124501" description="Tyrosinase copper-binding domain-containing protein" evidence="3">
    <location>
        <begin position="45"/>
        <end position="348"/>
    </location>
</feature>
<dbReference type="PANTHER" id="PTHR11474">
    <property type="entry name" value="TYROSINASE FAMILY MEMBER"/>
    <property type="match status" value="1"/>
</dbReference>
<evidence type="ECO:0000256" key="1">
    <source>
        <dbReference type="ARBA" id="ARBA00022723"/>
    </source>
</evidence>
<reference evidence="5" key="1">
    <citation type="submission" date="2021-01" db="EMBL/GenBank/DDBJ databases">
        <authorList>
            <person name="Kaushik A."/>
        </authorList>
    </citation>
    <scope>NUCLEOTIDE SEQUENCE</scope>
    <source>
        <strain evidence="5">AG4-RS23</strain>
    </source>
</reference>
<dbReference type="InterPro" id="IPR008922">
    <property type="entry name" value="Di-copper_centre_dom_sf"/>
</dbReference>
<evidence type="ECO:0000313" key="6">
    <source>
        <dbReference type="Proteomes" id="UP000663861"/>
    </source>
</evidence>
<evidence type="ECO:0000256" key="3">
    <source>
        <dbReference type="SAM" id="SignalP"/>
    </source>
</evidence>
<keyword evidence="1" id="KW-0479">Metal-binding</keyword>
<evidence type="ECO:0000256" key="2">
    <source>
        <dbReference type="ARBA" id="ARBA00023008"/>
    </source>
</evidence>
<organism evidence="5 6">
    <name type="scientific">Rhizoctonia solani</name>
    <dbReference type="NCBI Taxonomy" id="456999"/>
    <lineage>
        <taxon>Eukaryota</taxon>
        <taxon>Fungi</taxon>
        <taxon>Dikarya</taxon>
        <taxon>Basidiomycota</taxon>
        <taxon>Agaricomycotina</taxon>
        <taxon>Agaricomycetes</taxon>
        <taxon>Cantharellales</taxon>
        <taxon>Ceratobasidiaceae</taxon>
        <taxon>Rhizoctonia</taxon>
    </lineage>
</organism>
<gene>
    <name evidence="5" type="ORF">RDB_LOCUS83636</name>
</gene>
<feature type="domain" description="Tyrosinase copper-binding" evidence="4">
    <location>
        <begin position="98"/>
        <end position="282"/>
    </location>
</feature>
<keyword evidence="3" id="KW-0732">Signal</keyword>